<dbReference type="PANTHER" id="PTHR10353:SF209">
    <property type="entry name" value="GALACTOLIPID GALACTOSYLTRANSFERASE SFR2, CHLOROPLASTIC"/>
    <property type="match status" value="1"/>
</dbReference>
<proteinExistence type="inferred from homology"/>
<keyword evidence="3" id="KW-0326">Glycosidase</keyword>
<dbReference type="PANTHER" id="PTHR10353">
    <property type="entry name" value="GLYCOSYL HYDROLASE"/>
    <property type="match status" value="1"/>
</dbReference>
<dbReference type="Proteomes" id="UP000230292">
    <property type="component" value="Unassembled WGS sequence"/>
</dbReference>
<gene>
    <name evidence="6" type="ORF">COW24_01535</name>
</gene>
<keyword evidence="2 6" id="KW-0378">Hydrolase</keyword>
<dbReference type="InterPro" id="IPR017853">
    <property type="entry name" value="GH"/>
</dbReference>
<evidence type="ECO:0000313" key="6">
    <source>
        <dbReference type="EMBL" id="PIW37123.1"/>
    </source>
</evidence>
<dbReference type="PRINTS" id="PR00131">
    <property type="entry name" value="GLHYDRLASE1"/>
</dbReference>
<evidence type="ECO:0000256" key="1">
    <source>
        <dbReference type="ARBA" id="ARBA00010838"/>
    </source>
</evidence>
<organism evidence="6 7">
    <name type="scientific">Candidatus Kerfeldbacteria bacterium CG15_BIG_FIL_POST_REV_8_21_14_020_45_12</name>
    <dbReference type="NCBI Taxonomy" id="2014247"/>
    <lineage>
        <taxon>Bacteria</taxon>
        <taxon>Candidatus Kerfeldiibacteriota</taxon>
    </lineage>
</organism>
<protein>
    <submittedName>
        <fullName evidence="6">Glycoside hydrolase family 1 protein</fullName>
    </submittedName>
</protein>
<feature type="active site" description="Nucleophile" evidence="4">
    <location>
        <position position="161"/>
    </location>
</feature>
<sequence>EPVIYGVMSYATGEWPPQEKNNWKMLKVIRAMAKAHRLAYGEIKAEMHKQRRKAHVGIAKNMIDISSYNHRVIDYIYVRLSEYFWNELFYRWTKRSHDFLGVNYYFHQRVRRKRGGGFIFVDVRKEEGRESSDLGWEVFAPGLFEILMNLKKYKLPIYITENGIATVNDDKRSRFIVAHTKEIYHAIQAGAKVKGYFHWSLLDNFEWDKGFEPRFGLVAINYGTLKRTIRDSAYVYARIAKENAISHDLLRFIGHGAPKEHQEQ</sequence>
<dbReference type="EMBL" id="PFGC01000020">
    <property type="protein sequence ID" value="PIW37123.1"/>
    <property type="molecule type" value="Genomic_DNA"/>
</dbReference>
<dbReference type="PROSITE" id="PS00572">
    <property type="entry name" value="GLYCOSYL_HYDROL_F1_1"/>
    <property type="match status" value="1"/>
</dbReference>
<dbReference type="Pfam" id="PF00232">
    <property type="entry name" value="Glyco_hydro_1"/>
    <property type="match status" value="1"/>
</dbReference>
<reference evidence="6 7" key="1">
    <citation type="submission" date="2017-09" db="EMBL/GenBank/DDBJ databases">
        <title>Depth-based differentiation of microbial function through sediment-hosted aquifers and enrichment of novel symbionts in the deep terrestrial subsurface.</title>
        <authorList>
            <person name="Probst A.J."/>
            <person name="Ladd B."/>
            <person name="Jarett J.K."/>
            <person name="Geller-Mcgrath D.E."/>
            <person name="Sieber C.M."/>
            <person name="Emerson J.B."/>
            <person name="Anantharaman K."/>
            <person name="Thomas B.C."/>
            <person name="Malmstrom R."/>
            <person name="Stieglmeier M."/>
            <person name="Klingl A."/>
            <person name="Woyke T."/>
            <person name="Ryan C.M."/>
            <person name="Banfield J.F."/>
        </authorList>
    </citation>
    <scope>NUCLEOTIDE SEQUENCE [LARGE SCALE GENOMIC DNA]</scope>
    <source>
        <strain evidence="6">CG15_BIG_FIL_POST_REV_8_21_14_020_45_12</strain>
    </source>
</reference>
<feature type="non-terminal residue" evidence="6">
    <location>
        <position position="1"/>
    </location>
</feature>
<evidence type="ECO:0000256" key="3">
    <source>
        <dbReference type="ARBA" id="ARBA00023295"/>
    </source>
</evidence>
<evidence type="ECO:0000256" key="2">
    <source>
        <dbReference type="ARBA" id="ARBA00022801"/>
    </source>
</evidence>
<dbReference type="SUPFAM" id="SSF51445">
    <property type="entry name" value="(Trans)glycosidases"/>
    <property type="match status" value="1"/>
</dbReference>
<comment type="similarity">
    <text evidence="1 5">Belongs to the glycosyl hydrolase 1 family.</text>
</comment>
<evidence type="ECO:0000256" key="5">
    <source>
        <dbReference type="RuleBase" id="RU003690"/>
    </source>
</evidence>
<dbReference type="GO" id="GO:0005975">
    <property type="term" value="P:carbohydrate metabolic process"/>
    <property type="evidence" value="ECO:0007669"/>
    <property type="project" value="InterPro"/>
</dbReference>
<dbReference type="Gene3D" id="3.20.20.80">
    <property type="entry name" value="Glycosidases"/>
    <property type="match status" value="1"/>
</dbReference>
<comment type="caution">
    <text evidence="6">The sequence shown here is derived from an EMBL/GenBank/DDBJ whole genome shotgun (WGS) entry which is preliminary data.</text>
</comment>
<evidence type="ECO:0000313" key="7">
    <source>
        <dbReference type="Proteomes" id="UP000230292"/>
    </source>
</evidence>
<dbReference type="AlphaFoldDB" id="A0A2M7H4H8"/>
<dbReference type="InterPro" id="IPR001360">
    <property type="entry name" value="Glyco_hydro_1"/>
</dbReference>
<accession>A0A2M7H4H8</accession>
<dbReference type="GO" id="GO:0008422">
    <property type="term" value="F:beta-glucosidase activity"/>
    <property type="evidence" value="ECO:0007669"/>
    <property type="project" value="TreeGrafter"/>
</dbReference>
<name>A0A2M7H4H8_9BACT</name>
<evidence type="ECO:0000256" key="4">
    <source>
        <dbReference type="PROSITE-ProRule" id="PRU10055"/>
    </source>
</evidence>
<dbReference type="InterPro" id="IPR018120">
    <property type="entry name" value="Glyco_hydro_1_AS"/>
</dbReference>